<comment type="function">
    <text evidence="12">Protein-lysine N-methyltransferase. Monomethylates PRMT5, modulating its transcriptional activity. May also act as a histone methyltransferase. Plays a critical role in cardiac development. Acts as a key epigenetic regulator of gene expression during cardiac development via its dual activities as a methyltransferase and negative regulator of HDAC1.</text>
</comment>
<reference evidence="19" key="1">
    <citation type="journal article" date="2024" name="Gigascience">
        <title>Chromosome-level genome of the poultry shaft louse Menopon gallinae provides insight into the host-switching and adaptive evolution of parasitic lice.</title>
        <authorList>
            <person name="Xu Y."/>
            <person name="Ma L."/>
            <person name="Liu S."/>
            <person name="Liang Y."/>
            <person name="Liu Q."/>
            <person name="He Z."/>
            <person name="Tian L."/>
            <person name="Duan Y."/>
            <person name="Cai W."/>
            <person name="Li H."/>
            <person name="Song F."/>
        </authorList>
    </citation>
    <scope>NUCLEOTIDE SEQUENCE</scope>
    <source>
        <strain evidence="19">Cailab_2023a</strain>
    </source>
</reference>
<dbReference type="InterPro" id="IPR011990">
    <property type="entry name" value="TPR-like_helical_dom_sf"/>
</dbReference>
<dbReference type="GO" id="GO:0008276">
    <property type="term" value="F:protein methyltransferase activity"/>
    <property type="evidence" value="ECO:0007669"/>
    <property type="project" value="UniProtKB-ARBA"/>
</dbReference>
<evidence type="ECO:0000313" key="19">
    <source>
        <dbReference type="EMBL" id="KAL0274623.1"/>
    </source>
</evidence>
<dbReference type="SUPFAM" id="SSF82199">
    <property type="entry name" value="SET domain"/>
    <property type="match status" value="1"/>
</dbReference>
<keyword evidence="7" id="KW-0479">Metal-binding</keyword>
<keyword evidence="4" id="KW-0489">Methyltransferase</keyword>
<keyword evidence="9" id="KW-0862">Zinc</keyword>
<evidence type="ECO:0000256" key="13">
    <source>
        <dbReference type="ARBA" id="ARBA00093635"/>
    </source>
</evidence>
<feature type="domain" description="SET" evidence="17">
    <location>
        <begin position="173"/>
        <end position="442"/>
    </location>
</feature>
<evidence type="ECO:0000259" key="18">
    <source>
        <dbReference type="PROSITE" id="PS50865"/>
    </source>
</evidence>
<feature type="domain" description="MYND-type" evidence="18">
    <location>
        <begin position="218"/>
        <end position="256"/>
    </location>
</feature>
<gene>
    <name evidence="19" type="ORF">PYX00_002712</name>
</gene>
<accession>A0AAW2HYX1</accession>
<keyword evidence="3" id="KW-0963">Cytoplasm</keyword>
<sequence length="570" mass="65123">MSLKSISNDFQNKIHVHLISEIFSKLSTDKERIRFNFRLFRDQFNKLSFERVGKSAVKSRVFRETGNLHFRNGDFWKAVTSYSESIAHAPRDAPEFYLAFGNRAAALLRLNLVKQALLDVEKALSLDIPKEFRTKMISRKENCLKSVDSSRTMHMGCGNIGLVTSPLFSSGSVKIALQKDDIFGRSLISSDHIKTGEILVVEKPYSCILVPNHLYTHCAHCFQRSFNLIPCPDCVTSMYCSDKCLEDSKEGHKIECRVLEIVTALEASTMELLSLRTLIDASQQGQTLGELFKELNESDTNGEETPYNSDDHINIYKLVGNTEKRDSSDVLCKSLSASIIVYILDKIGNFFELHSGKKKEQLMCAAGGLILRYLQSMPCNAHEISEYCDDSYEEIGAGAYATLSLINHSCDPNVVRHSYGNMLALRAIRPIKKGEQLLDNYGYHYAVLSLYERRMSLMSQYFFECACEACEKNWPQQQDLPETNPVFKDNIDVKKYELLTESFQKNVEDIFQGEYRDDILKELYNYLDFLDEFVERPWKAYNICQEAIKHCLGLQGNCFRLKKGVQRVST</sequence>
<evidence type="ECO:0000256" key="11">
    <source>
        <dbReference type="ARBA" id="ARBA00048985"/>
    </source>
</evidence>
<dbReference type="PANTHER" id="PTHR46165:SF2">
    <property type="entry name" value="SET AND MYND DOMAIN-CONTAINING PROTEIN 4"/>
    <property type="match status" value="1"/>
</dbReference>
<dbReference type="CDD" id="cd10536">
    <property type="entry name" value="SET_SMYD4"/>
    <property type="match status" value="1"/>
</dbReference>
<name>A0AAW2HYX1_9NEOP</name>
<dbReference type="PANTHER" id="PTHR46165">
    <property type="entry name" value="SET AND MYND DOMAIN-CONTAINING PROTEIN 4"/>
    <property type="match status" value="1"/>
</dbReference>
<evidence type="ECO:0000256" key="5">
    <source>
        <dbReference type="ARBA" id="ARBA00022679"/>
    </source>
</evidence>
<dbReference type="Pfam" id="PF00856">
    <property type="entry name" value="SET"/>
    <property type="match status" value="1"/>
</dbReference>
<evidence type="ECO:0000256" key="7">
    <source>
        <dbReference type="ARBA" id="ARBA00022723"/>
    </source>
</evidence>
<protein>
    <recommendedName>
        <fullName evidence="13">Protein-lysine N-methyltransferase SMYD4</fullName>
    </recommendedName>
    <alternativeName>
        <fullName evidence="14">SET and MYND domain-containing protein 4</fullName>
    </alternativeName>
</protein>
<dbReference type="GO" id="GO:0032259">
    <property type="term" value="P:methylation"/>
    <property type="evidence" value="ECO:0007669"/>
    <property type="project" value="UniProtKB-KW"/>
</dbReference>
<dbReference type="GO" id="GO:0008270">
    <property type="term" value="F:zinc ion binding"/>
    <property type="evidence" value="ECO:0007669"/>
    <property type="project" value="UniProtKB-KW"/>
</dbReference>
<proteinExistence type="predicted"/>
<evidence type="ECO:0000256" key="3">
    <source>
        <dbReference type="ARBA" id="ARBA00022490"/>
    </source>
</evidence>
<evidence type="ECO:0000256" key="8">
    <source>
        <dbReference type="ARBA" id="ARBA00022771"/>
    </source>
</evidence>
<evidence type="ECO:0000259" key="17">
    <source>
        <dbReference type="PROSITE" id="PS50280"/>
    </source>
</evidence>
<dbReference type="SMART" id="SM00028">
    <property type="entry name" value="TPR"/>
    <property type="match status" value="2"/>
</dbReference>
<dbReference type="Gene3D" id="2.170.270.10">
    <property type="entry name" value="SET domain"/>
    <property type="match status" value="1"/>
</dbReference>
<evidence type="ECO:0000256" key="12">
    <source>
        <dbReference type="ARBA" id="ARBA00093423"/>
    </source>
</evidence>
<keyword evidence="8 15" id="KW-0863">Zinc-finger</keyword>
<comment type="caution">
    <text evidence="19">The sequence shown here is derived from an EMBL/GenBank/DDBJ whole genome shotgun (WGS) entry which is preliminary data.</text>
</comment>
<dbReference type="GO" id="GO:0008757">
    <property type="term" value="F:S-adenosylmethionine-dependent methyltransferase activity"/>
    <property type="evidence" value="ECO:0007669"/>
    <property type="project" value="UniProtKB-ARBA"/>
</dbReference>
<evidence type="ECO:0000256" key="9">
    <source>
        <dbReference type="ARBA" id="ARBA00022833"/>
    </source>
</evidence>
<dbReference type="InterPro" id="IPR001214">
    <property type="entry name" value="SET_dom"/>
</dbReference>
<dbReference type="Gene3D" id="1.10.220.160">
    <property type="match status" value="1"/>
</dbReference>
<evidence type="ECO:0000256" key="16">
    <source>
        <dbReference type="PROSITE-ProRule" id="PRU00339"/>
    </source>
</evidence>
<dbReference type="GO" id="GO:0005737">
    <property type="term" value="C:cytoplasm"/>
    <property type="evidence" value="ECO:0007669"/>
    <property type="project" value="UniProtKB-SubCell"/>
</dbReference>
<feature type="repeat" description="TPR" evidence="16">
    <location>
        <begin position="59"/>
        <end position="92"/>
    </location>
</feature>
<dbReference type="GO" id="GO:0005634">
    <property type="term" value="C:nucleus"/>
    <property type="evidence" value="ECO:0007669"/>
    <property type="project" value="UniProtKB-SubCell"/>
</dbReference>
<dbReference type="InterPro" id="IPR002893">
    <property type="entry name" value="Znf_MYND"/>
</dbReference>
<keyword evidence="10" id="KW-0539">Nucleus</keyword>
<dbReference type="EMBL" id="JARGDH010000002">
    <property type="protein sequence ID" value="KAL0274623.1"/>
    <property type="molecule type" value="Genomic_DNA"/>
</dbReference>
<dbReference type="InterPro" id="IPR046341">
    <property type="entry name" value="SET_dom_sf"/>
</dbReference>
<dbReference type="SMART" id="SM00317">
    <property type="entry name" value="SET"/>
    <property type="match status" value="1"/>
</dbReference>
<comment type="catalytic activity">
    <reaction evidence="11">
        <text>L-lysyl-[protein] + S-adenosyl-L-methionine = N(6)-methyl-L-lysyl-[protein] + S-adenosyl-L-homocysteine + H(+)</text>
        <dbReference type="Rhea" id="RHEA:51736"/>
        <dbReference type="Rhea" id="RHEA-COMP:9752"/>
        <dbReference type="Rhea" id="RHEA-COMP:13053"/>
        <dbReference type="ChEBI" id="CHEBI:15378"/>
        <dbReference type="ChEBI" id="CHEBI:29969"/>
        <dbReference type="ChEBI" id="CHEBI:57856"/>
        <dbReference type="ChEBI" id="CHEBI:59789"/>
        <dbReference type="ChEBI" id="CHEBI:61929"/>
    </reaction>
</comment>
<dbReference type="InterPro" id="IPR044421">
    <property type="entry name" value="SMYD4_SET"/>
</dbReference>
<evidence type="ECO:0000256" key="15">
    <source>
        <dbReference type="PROSITE-ProRule" id="PRU00134"/>
    </source>
</evidence>
<dbReference type="GO" id="GO:0008170">
    <property type="term" value="F:N-methyltransferase activity"/>
    <property type="evidence" value="ECO:0007669"/>
    <property type="project" value="UniProtKB-ARBA"/>
</dbReference>
<keyword evidence="6" id="KW-0949">S-adenosyl-L-methionine</keyword>
<dbReference type="AlphaFoldDB" id="A0AAW2HYX1"/>
<evidence type="ECO:0000256" key="14">
    <source>
        <dbReference type="ARBA" id="ARBA00093680"/>
    </source>
</evidence>
<dbReference type="PROSITE" id="PS50865">
    <property type="entry name" value="ZF_MYND_2"/>
    <property type="match status" value="1"/>
</dbReference>
<dbReference type="InterPro" id="IPR019734">
    <property type="entry name" value="TPR_rpt"/>
</dbReference>
<evidence type="ECO:0000256" key="1">
    <source>
        <dbReference type="ARBA" id="ARBA00004123"/>
    </source>
</evidence>
<organism evidence="19">
    <name type="scientific">Menopon gallinae</name>
    <name type="common">poultry shaft louse</name>
    <dbReference type="NCBI Taxonomy" id="328185"/>
    <lineage>
        <taxon>Eukaryota</taxon>
        <taxon>Metazoa</taxon>
        <taxon>Ecdysozoa</taxon>
        <taxon>Arthropoda</taxon>
        <taxon>Hexapoda</taxon>
        <taxon>Insecta</taxon>
        <taxon>Pterygota</taxon>
        <taxon>Neoptera</taxon>
        <taxon>Paraneoptera</taxon>
        <taxon>Psocodea</taxon>
        <taxon>Troctomorpha</taxon>
        <taxon>Phthiraptera</taxon>
        <taxon>Amblycera</taxon>
        <taxon>Menoponidae</taxon>
        <taxon>Menopon</taxon>
    </lineage>
</organism>
<dbReference type="PROSITE" id="PS50005">
    <property type="entry name" value="TPR"/>
    <property type="match status" value="1"/>
</dbReference>
<comment type="subcellular location">
    <subcellularLocation>
        <location evidence="2">Cytoplasm</location>
    </subcellularLocation>
    <subcellularLocation>
        <location evidence="1">Nucleus</location>
    </subcellularLocation>
</comment>
<dbReference type="SUPFAM" id="SSF48452">
    <property type="entry name" value="TPR-like"/>
    <property type="match status" value="1"/>
</dbReference>
<keyword evidence="16" id="KW-0802">TPR repeat</keyword>
<dbReference type="GO" id="GO:0042826">
    <property type="term" value="F:histone deacetylase binding"/>
    <property type="evidence" value="ECO:0007669"/>
    <property type="project" value="TreeGrafter"/>
</dbReference>
<evidence type="ECO:0000256" key="4">
    <source>
        <dbReference type="ARBA" id="ARBA00022603"/>
    </source>
</evidence>
<dbReference type="Gene3D" id="6.10.140.2220">
    <property type="match status" value="1"/>
</dbReference>
<dbReference type="Gene3D" id="1.25.40.10">
    <property type="entry name" value="Tetratricopeptide repeat domain"/>
    <property type="match status" value="1"/>
</dbReference>
<dbReference type="PROSITE" id="PS50280">
    <property type="entry name" value="SET"/>
    <property type="match status" value="1"/>
</dbReference>
<evidence type="ECO:0000256" key="10">
    <source>
        <dbReference type="ARBA" id="ARBA00023242"/>
    </source>
</evidence>
<evidence type="ECO:0000256" key="6">
    <source>
        <dbReference type="ARBA" id="ARBA00022691"/>
    </source>
</evidence>
<evidence type="ECO:0000256" key="2">
    <source>
        <dbReference type="ARBA" id="ARBA00004496"/>
    </source>
</evidence>
<dbReference type="InterPro" id="IPR052097">
    <property type="entry name" value="SET-MYND_domain_protein"/>
</dbReference>
<dbReference type="SUPFAM" id="SSF144232">
    <property type="entry name" value="HIT/MYND zinc finger-like"/>
    <property type="match status" value="1"/>
</dbReference>
<keyword evidence="5" id="KW-0808">Transferase</keyword>